<dbReference type="GO" id="GO:0004565">
    <property type="term" value="F:beta-galactosidase activity"/>
    <property type="evidence" value="ECO:0007669"/>
    <property type="project" value="UniProtKB-EC"/>
</dbReference>
<dbReference type="STRING" id="1193182.BN11_430003"/>
<dbReference type="SUPFAM" id="SSF51445">
    <property type="entry name" value="(Trans)glycosidases"/>
    <property type="match status" value="1"/>
</dbReference>
<dbReference type="InterPro" id="IPR006102">
    <property type="entry name" value="Ig-like_GH2"/>
</dbReference>
<protein>
    <submittedName>
        <fullName evidence="5">Beta-galactosidase</fullName>
        <ecNumber evidence="5">3.2.1.23</ecNumber>
    </submittedName>
</protein>
<dbReference type="Pfam" id="PF00703">
    <property type="entry name" value="Glyco_hydro_2"/>
    <property type="match status" value="1"/>
</dbReference>
<evidence type="ECO:0000313" key="5">
    <source>
        <dbReference type="EMBL" id="CCH74363.1"/>
    </source>
</evidence>
<dbReference type="Gene3D" id="2.60.40.10">
    <property type="entry name" value="Immunoglobulins"/>
    <property type="match status" value="1"/>
</dbReference>
<sequence length="562" mass="62694">MIPLPEYPRPQLVREGWLNLNGSWDCAITDGDPPAAYDGTILVPFSPEAPLSGVDRSLQPHETLWYRRVISRESLPPGPDGSRLLLHFGAVDQQVVVHANGTQVADHVGGYLPVTADLTAIGGDIELVVQVTDASDTGWHTRGKQRIDRGGIWYTPQSGIWQTVWIERVPAGGVERLVTTPYHANGMWGLEVTVESDSATAEVEIVGSGRRTISCGEAHRIPIPEPRLWSPEHPHLYDLAITCGGETVTSYAGLRTVGIGADDDVPRLLLNDEPYFHAGILDQGYWPDGLYTAPSDEALRADVVAAKEFGFTMIRKHVKVEPLRWYYHCDREGILVWQDMPNGGRSYRSTVISAPAVTPIRLRDNRYAAFGRQDPAGRTQFRAELREMIEHLRSLTSIVCWVPFNEGWGQFDANEIADEVHRLDPTRHVDHASGWHDQGGGDIRSLHVYFRRFRMPRRTDNRPVALSEYGGYNLRVAGHTWGEKDFGYRTASDADDLLGRLTRLHRIQIEPALARGLCASVYTQLTDVEDELNGLLTYDRVDKLDRAAVRALLAPMTGHSRG</sequence>
<dbReference type="GO" id="GO:0005975">
    <property type="term" value="P:carbohydrate metabolic process"/>
    <property type="evidence" value="ECO:0007669"/>
    <property type="project" value="InterPro"/>
</dbReference>
<dbReference type="PANTHER" id="PTHR42732:SF2">
    <property type="entry name" value="BETA-MANNOSIDASE"/>
    <property type="match status" value="1"/>
</dbReference>
<keyword evidence="6" id="KW-1185">Reference proteome</keyword>
<evidence type="ECO:0000256" key="1">
    <source>
        <dbReference type="ARBA" id="ARBA00007401"/>
    </source>
</evidence>
<organism evidence="5 6">
    <name type="scientific">Nostocoides australiense Ben110</name>
    <dbReference type="NCBI Taxonomy" id="1193182"/>
    <lineage>
        <taxon>Bacteria</taxon>
        <taxon>Bacillati</taxon>
        <taxon>Actinomycetota</taxon>
        <taxon>Actinomycetes</taxon>
        <taxon>Micrococcales</taxon>
        <taxon>Intrasporangiaceae</taxon>
        <taxon>Nostocoides</taxon>
    </lineage>
</organism>
<evidence type="ECO:0000256" key="3">
    <source>
        <dbReference type="ARBA" id="ARBA00023295"/>
    </source>
</evidence>
<dbReference type="EMBL" id="CAJA01000368">
    <property type="protein sequence ID" value="CCH74363.1"/>
    <property type="molecule type" value="Genomic_DNA"/>
</dbReference>
<evidence type="ECO:0000313" key="6">
    <source>
        <dbReference type="Proteomes" id="UP000035763"/>
    </source>
</evidence>
<dbReference type="InterPro" id="IPR008979">
    <property type="entry name" value="Galactose-bd-like_sf"/>
</dbReference>
<dbReference type="Proteomes" id="UP000035763">
    <property type="component" value="Unassembled WGS sequence"/>
</dbReference>
<comment type="caution">
    <text evidence="5">The sequence shown here is derived from an EMBL/GenBank/DDBJ whole genome shotgun (WGS) entry which is preliminary data.</text>
</comment>
<dbReference type="OrthoDB" id="9762066at2"/>
<dbReference type="SUPFAM" id="SSF49785">
    <property type="entry name" value="Galactose-binding domain-like"/>
    <property type="match status" value="1"/>
</dbReference>
<dbReference type="InterPro" id="IPR051913">
    <property type="entry name" value="GH2_Domain-Containing"/>
</dbReference>
<name>W6JXS1_9MICO</name>
<evidence type="ECO:0000259" key="4">
    <source>
        <dbReference type="Pfam" id="PF00703"/>
    </source>
</evidence>
<reference evidence="5 6" key="1">
    <citation type="journal article" date="2013" name="ISME J.">
        <title>A metabolic model for members of the genus Tetrasphaera involved in enhanced biological phosphorus removal.</title>
        <authorList>
            <person name="Kristiansen R."/>
            <person name="Nguyen H.T.T."/>
            <person name="Saunders A.M."/>
            <person name="Nielsen J.L."/>
            <person name="Wimmer R."/>
            <person name="Le V.Q."/>
            <person name="McIlroy S.J."/>
            <person name="Petrovski S."/>
            <person name="Seviour R.J."/>
            <person name="Calteau A."/>
            <person name="Nielsen K.L."/>
            <person name="Nielsen P.H."/>
        </authorList>
    </citation>
    <scope>NUCLEOTIDE SEQUENCE [LARGE SCALE GENOMIC DNA]</scope>
    <source>
        <strain evidence="5 6">Ben110</strain>
    </source>
</reference>
<dbReference type="AlphaFoldDB" id="W6JXS1"/>
<dbReference type="InterPro" id="IPR017853">
    <property type="entry name" value="GH"/>
</dbReference>
<dbReference type="PANTHER" id="PTHR42732">
    <property type="entry name" value="BETA-GALACTOSIDASE"/>
    <property type="match status" value="1"/>
</dbReference>
<dbReference type="EC" id="3.2.1.23" evidence="5"/>
<keyword evidence="3 5" id="KW-0326">Glycosidase</keyword>
<dbReference type="Gene3D" id="2.60.120.260">
    <property type="entry name" value="Galactose-binding domain-like"/>
    <property type="match status" value="1"/>
</dbReference>
<feature type="domain" description="Glycoside hydrolase family 2 immunoglobulin-like beta-sandwich" evidence="4">
    <location>
        <begin position="191"/>
        <end position="254"/>
    </location>
</feature>
<dbReference type="InterPro" id="IPR013783">
    <property type="entry name" value="Ig-like_fold"/>
</dbReference>
<gene>
    <name evidence="5" type="ORF">BN11_430003</name>
</gene>
<dbReference type="SUPFAM" id="SSF49303">
    <property type="entry name" value="beta-Galactosidase/glucuronidase domain"/>
    <property type="match status" value="1"/>
</dbReference>
<keyword evidence="2 5" id="KW-0378">Hydrolase</keyword>
<dbReference type="Gene3D" id="3.20.20.80">
    <property type="entry name" value="Glycosidases"/>
    <property type="match status" value="1"/>
</dbReference>
<proteinExistence type="inferred from homology"/>
<comment type="similarity">
    <text evidence="1">Belongs to the glycosyl hydrolase 2 family.</text>
</comment>
<evidence type="ECO:0000256" key="2">
    <source>
        <dbReference type="ARBA" id="ARBA00022801"/>
    </source>
</evidence>
<dbReference type="InterPro" id="IPR036156">
    <property type="entry name" value="Beta-gal/glucu_dom_sf"/>
</dbReference>
<accession>W6JXS1</accession>
<dbReference type="RefSeq" id="WP_048694951.1">
    <property type="nucleotide sequence ID" value="NZ_HG764815.1"/>
</dbReference>